<evidence type="ECO:0000256" key="1">
    <source>
        <dbReference type="SAM" id="Phobius"/>
    </source>
</evidence>
<dbReference type="EMBL" id="CAJNNW010027954">
    <property type="protein sequence ID" value="CAE8693942.1"/>
    <property type="molecule type" value="Genomic_DNA"/>
</dbReference>
<keyword evidence="1" id="KW-0812">Transmembrane</keyword>
<accession>A0A813K3I6</accession>
<gene>
    <name evidence="2" type="ORF">PGLA2088_LOCUS28610</name>
</gene>
<keyword evidence="1" id="KW-0472">Membrane</keyword>
<organism evidence="2 3">
    <name type="scientific">Polarella glacialis</name>
    <name type="common">Dinoflagellate</name>
    <dbReference type="NCBI Taxonomy" id="89957"/>
    <lineage>
        <taxon>Eukaryota</taxon>
        <taxon>Sar</taxon>
        <taxon>Alveolata</taxon>
        <taxon>Dinophyceae</taxon>
        <taxon>Suessiales</taxon>
        <taxon>Suessiaceae</taxon>
        <taxon>Polarella</taxon>
    </lineage>
</organism>
<reference evidence="2" key="1">
    <citation type="submission" date="2021-02" db="EMBL/GenBank/DDBJ databases">
        <authorList>
            <person name="Dougan E. K."/>
            <person name="Rhodes N."/>
            <person name="Thang M."/>
            <person name="Chan C."/>
        </authorList>
    </citation>
    <scope>NUCLEOTIDE SEQUENCE</scope>
</reference>
<feature type="non-terminal residue" evidence="2">
    <location>
        <position position="92"/>
    </location>
</feature>
<name>A0A813K3I6_POLGL</name>
<feature type="transmembrane region" description="Helical" evidence="1">
    <location>
        <begin position="44"/>
        <end position="63"/>
    </location>
</feature>
<proteinExistence type="predicted"/>
<sequence length="92" mass="9886">NAVVDWLLHYAPDPNDATVVDWLLETTTPDPNDASVGTDSSVDAVNLSVVMNGMLLLLALAAFEACLRAPRFRLLLAPRLPPLQSGGFLGWV</sequence>
<dbReference type="AlphaFoldDB" id="A0A813K3I6"/>
<evidence type="ECO:0000313" key="2">
    <source>
        <dbReference type="EMBL" id="CAE8693942.1"/>
    </source>
</evidence>
<protein>
    <submittedName>
        <fullName evidence="2">Uncharacterized protein</fullName>
    </submittedName>
</protein>
<dbReference type="Proteomes" id="UP000626109">
    <property type="component" value="Unassembled WGS sequence"/>
</dbReference>
<evidence type="ECO:0000313" key="3">
    <source>
        <dbReference type="Proteomes" id="UP000626109"/>
    </source>
</evidence>
<keyword evidence="1" id="KW-1133">Transmembrane helix</keyword>
<feature type="non-terminal residue" evidence="2">
    <location>
        <position position="1"/>
    </location>
</feature>
<comment type="caution">
    <text evidence="2">The sequence shown here is derived from an EMBL/GenBank/DDBJ whole genome shotgun (WGS) entry which is preliminary data.</text>
</comment>